<evidence type="ECO:0000313" key="10">
    <source>
        <dbReference type="EMBL" id="VDP01033.1"/>
    </source>
</evidence>
<dbReference type="CDD" id="cd01715">
    <property type="entry name" value="ETF_alpha"/>
    <property type="match status" value="1"/>
</dbReference>
<reference evidence="12" key="1">
    <citation type="submission" date="2016-06" db="UniProtKB">
        <authorList>
            <consortium name="WormBaseParasite"/>
        </authorList>
    </citation>
    <scope>IDENTIFICATION</scope>
</reference>
<dbReference type="EMBL" id="UZAM01007725">
    <property type="protein sequence ID" value="VDP01033.1"/>
    <property type="molecule type" value="Genomic_DNA"/>
</dbReference>
<dbReference type="GO" id="GO:0033539">
    <property type="term" value="P:fatty acid beta-oxidation using acyl-CoA dehydrogenase"/>
    <property type="evidence" value="ECO:0007669"/>
    <property type="project" value="TreeGrafter"/>
</dbReference>
<name>A0A183IIF4_9BILA</name>
<evidence type="ECO:0000256" key="1">
    <source>
        <dbReference type="ARBA" id="ARBA00004305"/>
    </source>
</evidence>
<keyword evidence="6 7" id="KW-0249">Electron transport</keyword>
<dbReference type="PIRSF" id="PIRSF000089">
    <property type="entry name" value="Electra_flavoP_a"/>
    <property type="match status" value="1"/>
</dbReference>
<accession>A0A183IIF4</accession>
<gene>
    <name evidence="10" type="ORF">SBAD_LOCUS3399</name>
</gene>
<dbReference type="GO" id="GO:0009055">
    <property type="term" value="F:electron transfer activity"/>
    <property type="evidence" value="ECO:0007669"/>
    <property type="project" value="InterPro"/>
</dbReference>
<dbReference type="Gene3D" id="3.40.50.1220">
    <property type="entry name" value="TPP-binding domain"/>
    <property type="match status" value="1"/>
</dbReference>
<dbReference type="FunFam" id="3.40.50.1220:FF:000001">
    <property type="entry name" value="Electron transfer flavoprotein, alpha subunit"/>
    <property type="match status" value="1"/>
</dbReference>
<evidence type="ECO:0000256" key="7">
    <source>
        <dbReference type="PIRNR" id="PIRNR000089"/>
    </source>
</evidence>
<comment type="subunit">
    <text evidence="7">Heterodimer of an alpha and a beta subunit.</text>
</comment>
<dbReference type="Gene3D" id="2.40.30.10">
    <property type="entry name" value="Translation factors"/>
    <property type="match status" value="1"/>
</dbReference>
<feature type="binding site" evidence="8">
    <location>
        <position position="345"/>
    </location>
    <ligand>
        <name>FAD</name>
        <dbReference type="ChEBI" id="CHEBI:57692"/>
    </ligand>
</feature>
<evidence type="ECO:0000256" key="8">
    <source>
        <dbReference type="PIRSR" id="PIRSR000089-1"/>
    </source>
</evidence>
<dbReference type="InterPro" id="IPR033947">
    <property type="entry name" value="ETF_alpha_N"/>
</dbReference>
<evidence type="ECO:0000256" key="2">
    <source>
        <dbReference type="ARBA" id="ARBA00005817"/>
    </source>
</evidence>
<dbReference type="Gene3D" id="3.40.50.620">
    <property type="entry name" value="HUPs"/>
    <property type="match status" value="1"/>
</dbReference>
<dbReference type="Pfam" id="PF01012">
    <property type="entry name" value="ETF"/>
    <property type="match status" value="1"/>
</dbReference>
<feature type="binding site" evidence="8">
    <location>
        <begin position="307"/>
        <end position="311"/>
    </location>
    <ligand>
        <name>FAD</name>
        <dbReference type="ChEBI" id="CHEBI:57692"/>
    </ligand>
</feature>
<evidence type="ECO:0000256" key="3">
    <source>
        <dbReference type="ARBA" id="ARBA00022448"/>
    </source>
</evidence>
<dbReference type="Pfam" id="PF00766">
    <property type="entry name" value="ETF_alpha"/>
    <property type="match status" value="1"/>
</dbReference>
<evidence type="ECO:0000313" key="11">
    <source>
        <dbReference type="Proteomes" id="UP000270296"/>
    </source>
</evidence>
<evidence type="ECO:0000313" key="12">
    <source>
        <dbReference type="WBParaSite" id="SBAD_0000355801-mRNA-1"/>
    </source>
</evidence>
<dbReference type="GO" id="GO:0050660">
    <property type="term" value="F:flavin adenine dinucleotide binding"/>
    <property type="evidence" value="ECO:0007669"/>
    <property type="project" value="InterPro"/>
</dbReference>
<comment type="similarity">
    <text evidence="2 7">Belongs to the ETF alpha-subunit/FixB family.</text>
</comment>
<keyword evidence="5 7" id="KW-0274">FAD</keyword>
<dbReference type="InterPro" id="IPR018206">
    <property type="entry name" value="ETF_asu_C_CS"/>
</dbReference>
<dbReference type="InterPro" id="IPR029035">
    <property type="entry name" value="DHS-like_NAD/FAD-binding_dom"/>
</dbReference>
<evidence type="ECO:0000256" key="5">
    <source>
        <dbReference type="ARBA" id="ARBA00022827"/>
    </source>
</evidence>
<proteinExistence type="inferred from homology"/>
<evidence type="ECO:0000256" key="4">
    <source>
        <dbReference type="ARBA" id="ARBA00022630"/>
    </source>
</evidence>
<dbReference type="PANTHER" id="PTHR43153:SF1">
    <property type="entry name" value="ELECTRON TRANSFER FLAVOPROTEIN SUBUNIT ALPHA, MITOCHONDRIAL"/>
    <property type="match status" value="1"/>
</dbReference>
<comment type="cofactor">
    <cofactor evidence="7 8">
        <name>FAD</name>
        <dbReference type="ChEBI" id="CHEBI:57692"/>
    </cofactor>
    <text evidence="7 8">Binds 1 FAD per dimer.</text>
</comment>
<dbReference type="WBParaSite" id="SBAD_0000355801-mRNA-1">
    <property type="protein sequence ID" value="SBAD_0000355801-mRNA-1"/>
    <property type="gene ID" value="SBAD_0000355801"/>
</dbReference>
<protein>
    <recommendedName>
        <fullName evidence="7">Electron transfer flavoprotein subunit alpha</fullName>
        <shortName evidence="7">Alpha-ETF</shortName>
    </recommendedName>
</protein>
<dbReference type="Proteomes" id="UP000270296">
    <property type="component" value="Unassembled WGS sequence"/>
</dbReference>
<dbReference type="OrthoDB" id="1715808at2759"/>
<feature type="binding site" evidence="8">
    <location>
        <begin position="293"/>
        <end position="294"/>
    </location>
    <ligand>
        <name>FAD</name>
        <dbReference type="ChEBI" id="CHEBI:57692"/>
    </ligand>
</feature>
<keyword evidence="7" id="KW-0496">Mitochondrion</keyword>
<dbReference type="PROSITE" id="PS00696">
    <property type="entry name" value="ETF_ALPHA"/>
    <property type="match status" value="1"/>
</dbReference>
<feature type="binding site" evidence="8">
    <location>
        <position position="268"/>
    </location>
    <ligand>
        <name>FAD</name>
        <dbReference type="ChEBI" id="CHEBI:57692"/>
    </ligand>
</feature>
<dbReference type="SUPFAM" id="SSF52467">
    <property type="entry name" value="DHS-like NAD/FAD-binding domain"/>
    <property type="match status" value="1"/>
</dbReference>
<keyword evidence="11" id="KW-1185">Reference proteome</keyword>
<keyword evidence="4 7" id="KW-0285">Flavoprotein</keyword>
<dbReference type="InterPro" id="IPR001308">
    <property type="entry name" value="ETF_a/FixB"/>
</dbReference>
<comment type="function">
    <text evidence="7">The electron transfer flavoprotein serves as a specific electron acceptor for several dehydrogenases, including five acyl-CoA dehydrogenases, glutaryl-CoA and sarcosine dehydrogenase. It transfers the electrons to the main mitochondrial respiratory chain via ETF-ubiquinone oxidoreductase (ETF dehydrogenase).</text>
</comment>
<feature type="binding site" evidence="8">
    <location>
        <begin position="324"/>
        <end position="331"/>
    </location>
    <ligand>
        <name>FAD</name>
        <dbReference type="ChEBI" id="CHEBI:57692"/>
    </ligand>
</feature>
<dbReference type="GO" id="GO:0005759">
    <property type="term" value="C:mitochondrial matrix"/>
    <property type="evidence" value="ECO:0007669"/>
    <property type="project" value="UniProtKB-SubCell"/>
</dbReference>
<dbReference type="InterPro" id="IPR009000">
    <property type="entry name" value="Transl_B-barrel_sf"/>
</dbReference>
<dbReference type="InterPro" id="IPR014731">
    <property type="entry name" value="ETF_asu_C"/>
</dbReference>
<dbReference type="InterPro" id="IPR014730">
    <property type="entry name" value="ETF_a/b_N"/>
</dbReference>
<feature type="domain" description="Electron transfer flavoprotein alpha/beta-subunit N-terminal" evidence="9">
    <location>
        <begin position="66"/>
        <end position="252"/>
    </location>
</feature>
<dbReference type="SMART" id="SM00893">
    <property type="entry name" value="ETF"/>
    <property type="match status" value="1"/>
</dbReference>
<dbReference type="SUPFAM" id="SSF52402">
    <property type="entry name" value="Adenine nucleotide alpha hydrolases-like"/>
    <property type="match status" value="1"/>
</dbReference>
<dbReference type="SUPFAM" id="SSF50447">
    <property type="entry name" value="Translation proteins"/>
    <property type="match status" value="1"/>
</dbReference>
<organism evidence="12">
    <name type="scientific">Soboliphyme baturini</name>
    <dbReference type="NCBI Taxonomy" id="241478"/>
    <lineage>
        <taxon>Eukaryota</taxon>
        <taxon>Metazoa</taxon>
        <taxon>Ecdysozoa</taxon>
        <taxon>Nematoda</taxon>
        <taxon>Enoplea</taxon>
        <taxon>Dorylaimia</taxon>
        <taxon>Dioctophymatida</taxon>
        <taxon>Dioctophymatoidea</taxon>
        <taxon>Soboliphymatidae</taxon>
        <taxon>Soboliphyme</taxon>
    </lineage>
</organism>
<sequence>MPGHMGSAFRPLRGIQILRINFEYQIIYVKGYSVPGSIGNYIYVKDCWIPSKRVEFSYLLKRSKGTLVLAECSAGHDLNLITLNAISAAAKLGDVSCLVVGENNESAASKISTVKEVQKVLFAQEADEYVFLPHIISSIILNCHKKYNFDYILGASSTFSKAVLPRVAAKLDMSPLTDITEIKEPDTFVRAIYAGNVICTVKCLDPIKVITVRHTAFQAAKLGLGKCEIENVPKGEHKKLNCHIIKQALDTSERPDLANAKIVVSGGRGLKNKENFKIVYDLADALGAAVGGSRAVVDAGFLSNDLQIGQTGKIIAPELYIAVGISGAIQHIAGIRESKTIVAINKDADAPIHQFADFSLTADLFEVVPKLTQLLKK</sequence>
<keyword evidence="3 7" id="KW-0813">Transport</keyword>
<dbReference type="PANTHER" id="PTHR43153">
    <property type="entry name" value="ELECTRON TRANSFER FLAVOPROTEIN ALPHA"/>
    <property type="match status" value="1"/>
</dbReference>
<dbReference type="InterPro" id="IPR014729">
    <property type="entry name" value="Rossmann-like_a/b/a_fold"/>
</dbReference>
<dbReference type="AlphaFoldDB" id="A0A183IIF4"/>
<evidence type="ECO:0000256" key="6">
    <source>
        <dbReference type="ARBA" id="ARBA00022982"/>
    </source>
</evidence>
<reference evidence="10 11" key="2">
    <citation type="submission" date="2018-11" db="EMBL/GenBank/DDBJ databases">
        <authorList>
            <consortium name="Pathogen Informatics"/>
        </authorList>
    </citation>
    <scope>NUCLEOTIDE SEQUENCE [LARGE SCALE GENOMIC DNA]</scope>
</reference>
<evidence type="ECO:0000259" key="9">
    <source>
        <dbReference type="SMART" id="SM00893"/>
    </source>
</evidence>
<comment type="subcellular location">
    <subcellularLocation>
        <location evidence="1 7">Mitochondrion matrix</location>
    </subcellularLocation>
</comment>